<accession>C4XKP1</accession>
<dbReference type="HOGENOM" id="CLU_2933862_0_0_7"/>
<dbReference type="KEGG" id="dma:DMR_09410"/>
<evidence type="ECO:0000313" key="1">
    <source>
        <dbReference type="EMBL" id="BAH74432.1"/>
    </source>
</evidence>
<name>C4XKP1_SOLM1</name>
<dbReference type="EMBL" id="AP010904">
    <property type="protein sequence ID" value="BAH74432.1"/>
    <property type="molecule type" value="Genomic_DNA"/>
</dbReference>
<protein>
    <submittedName>
        <fullName evidence="1">Uncharacterized protein</fullName>
    </submittedName>
</protein>
<evidence type="ECO:0000313" key="2">
    <source>
        <dbReference type="Proteomes" id="UP000009071"/>
    </source>
</evidence>
<sequence length="60" mass="6490">MSCGYVCVAFLLFNANIAIVLLQQCNDFICNGTIIGKLSSATEPIILRIVFAILATNLQI</sequence>
<reference evidence="1 2" key="1">
    <citation type="journal article" date="2009" name="Genome Res.">
        <title>Whole genome sequence of Desulfovibrio magneticus strain RS-1 revealed common gene clusters in magnetotactic bacteria.</title>
        <authorList>
            <person name="Nakazawa H."/>
            <person name="Arakaki A."/>
            <person name="Narita-Yamada S."/>
            <person name="Yashiro I."/>
            <person name="Jinno K."/>
            <person name="Aoki N."/>
            <person name="Tsuruyama A."/>
            <person name="Okamura Y."/>
            <person name="Tanikawa S."/>
            <person name="Fujita N."/>
            <person name="Takeyama H."/>
            <person name="Matsunaga T."/>
        </authorList>
    </citation>
    <scope>NUCLEOTIDE SEQUENCE [LARGE SCALE GENOMIC DNA]</scope>
    <source>
        <strain evidence="2">ATCC 700980 / DSM 13731 / RS-1</strain>
    </source>
</reference>
<organism evidence="1 2">
    <name type="scientific">Solidesulfovibrio magneticus (strain ATCC 700980 / DSM 13731 / RS-1)</name>
    <name type="common">Desulfovibrio magneticus</name>
    <dbReference type="NCBI Taxonomy" id="573370"/>
    <lineage>
        <taxon>Bacteria</taxon>
        <taxon>Pseudomonadati</taxon>
        <taxon>Thermodesulfobacteriota</taxon>
        <taxon>Desulfovibrionia</taxon>
        <taxon>Desulfovibrionales</taxon>
        <taxon>Desulfovibrionaceae</taxon>
        <taxon>Solidesulfovibrio</taxon>
    </lineage>
</organism>
<dbReference type="AlphaFoldDB" id="C4XKP1"/>
<dbReference type="STRING" id="573370.DMR_09410"/>
<keyword evidence="2" id="KW-1185">Reference proteome</keyword>
<proteinExistence type="predicted"/>
<dbReference type="Proteomes" id="UP000009071">
    <property type="component" value="Chromosome"/>
</dbReference>
<gene>
    <name evidence="1" type="ordered locus">DMR_09410</name>
</gene>